<feature type="compositionally biased region" description="Polar residues" evidence="1">
    <location>
        <begin position="248"/>
        <end position="259"/>
    </location>
</feature>
<feature type="region of interest" description="Disordered" evidence="1">
    <location>
        <begin position="245"/>
        <end position="272"/>
    </location>
</feature>
<dbReference type="PANTHER" id="PTHR43591">
    <property type="entry name" value="METHYLTRANSFERASE"/>
    <property type="match status" value="1"/>
</dbReference>
<dbReference type="Proteomes" id="UP000054166">
    <property type="component" value="Unassembled WGS sequence"/>
</dbReference>
<feature type="compositionally biased region" description="Basic and acidic residues" evidence="1">
    <location>
        <begin position="261"/>
        <end position="272"/>
    </location>
</feature>
<evidence type="ECO:0000313" key="4">
    <source>
        <dbReference type="Proteomes" id="UP000054166"/>
    </source>
</evidence>
<feature type="compositionally biased region" description="Polar residues" evidence="1">
    <location>
        <begin position="324"/>
        <end position="333"/>
    </location>
</feature>
<accession>A0A0C3AHI0</accession>
<proteinExistence type="predicted"/>
<dbReference type="PANTHER" id="PTHR43591:SF24">
    <property type="entry name" value="2-METHOXY-6-POLYPRENYL-1,4-BENZOQUINOL METHYLASE, MITOCHONDRIAL"/>
    <property type="match status" value="1"/>
</dbReference>
<dbReference type="Gene3D" id="3.40.50.150">
    <property type="entry name" value="Vaccinia Virus protein VP39"/>
    <property type="match status" value="1"/>
</dbReference>
<feature type="region of interest" description="Disordered" evidence="1">
    <location>
        <begin position="324"/>
        <end position="359"/>
    </location>
</feature>
<dbReference type="GO" id="GO:0008168">
    <property type="term" value="F:methyltransferase activity"/>
    <property type="evidence" value="ECO:0007669"/>
    <property type="project" value="TreeGrafter"/>
</dbReference>
<keyword evidence="4" id="KW-1185">Reference proteome</keyword>
<sequence length="502" mass="57652">MEINGSIHRDVEKELLSKERKHRRPDGEAIYCFPYTKEMVDFDNWDFMFQTKYCFRGRLTMNHFETPPRMVLDLGCGCGLWVIEAAKQWKVSKIIGFDFLDHLQPKVGLPEDIAQRIEWVQGNFLESLPFPSNYFDFVRGVGLSFHVPEDESSFFLEEIYRIVKPGGVLETIEEDLIFPHSRTPSPSRSVSLETGHDDLLFPSDNSPIFSFGDSVSRLSFGVDSTNPDSPGSKASSQERLIPVDGTSHRQSLSQHSVPTRLSEHRDPVDPRDHSQLQMAWDAMLQKRFLVPCYTTVCLLYFQATYTVKAHPLLQIPLPPSSWEQGERSSSLSNLGKHFDTDTTCRRQSTQNATSDEDKSTMHCQRISRVSPWASMHLARTVRTVIGCKENIWEAYQELFGQQPSDRHIVRSSGYKNEQDTELSAAVRDAFEAAWFNWESDMQDRIDFRSNMLAELMWTEPDGDTPDWRVWRNSLEPSHDDHGSAHDVDICRSMRAIVGWKST</sequence>
<dbReference type="EMBL" id="KN833087">
    <property type="protein sequence ID" value="KIM73268.1"/>
    <property type="molecule type" value="Genomic_DNA"/>
</dbReference>
<reference evidence="3 4" key="1">
    <citation type="submission" date="2014-04" db="EMBL/GenBank/DDBJ databases">
        <authorList>
            <consortium name="DOE Joint Genome Institute"/>
            <person name="Kuo A."/>
            <person name="Tarkka M."/>
            <person name="Buscot F."/>
            <person name="Kohler A."/>
            <person name="Nagy L.G."/>
            <person name="Floudas D."/>
            <person name="Copeland A."/>
            <person name="Barry K.W."/>
            <person name="Cichocki N."/>
            <person name="Veneault-Fourrey C."/>
            <person name="LaButti K."/>
            <person name="Lindquist E.A."/>
            <person name="Lipzen A."/>
            <person name="Lundell T."/>
            <person name="Morin E."/>
            <person name="Murat C."/>
            <person name="Sun H."/>
            <person name="Tunlid A."/>
            <person name="Henrissat B."/>
            <person name="Grigoriev I.V."/>
            <person name="Hibbett D.S."/>
            <person name="Martin F."/>
            <person name="Nordberg H.P."/>
            <person name="Cantor M.N."/>
            <person name="Hua S.X."/>
        </authorList>
    </citation>
    <scope>NUCLEOTIDE SEQUENCE [LARGE SCALE GENOMIC DNA]</scope>
    <source>
        <strain evidence="3 4">F 1598</strain>
    </source>
</reference>
<dbReference type="Pfam" id="PF13649">
    <property type="entry name" value="Methyltransf_25"/>
    <property type="match status" value="1"/>
</dbReference>
<evidence type="ECO:0000259" key="2">
    <source>
        <dbReference type="Pfam" id="PF13649"/>
    </source>
</evidence>
<evidence type="ECO:0000256" key="1">
    <source>
        <dbReference type="SAM" id="MobiDB-lite"/>
    </source>
</evidence>
<protein>
    <recommendedName>
        <fullName evidence="2">Methyltransferase domain-containing protein</fullName>
    </recommendedName>
</protein>
<dbReference type="SUPFAM" id="SSF53335">
    <property type="entry name" value="S-adenosyl-L-methionine-dependent methyltransferases"/>
    <property type="match status" value="1"/>
</dbReference>
<feature type="domain" description="Methyltransferase" evidence="2">
    <location>
        <begin position="71"/>
        <end position="167"/>
    </location>
</feature>
<dbReference type="InParanoid" id="A0A0C3AHI0"/>
<gene>
    <name evidence="3" type="ORF">PILCRDRAFT_829282</name>
</gene>
<dbReference type="InterPro" id="IPR041698">
    <property type="entry name" value="Methyltransf_25"/>
</dbReference>
<dbReference type="HOGENOM" id="CLU_029174_0_0_1"/>
<reference evidence="4" key="2">
    <citation type="submission" date="2015-01" db="EMBL/GenBank/DDBJ databases">
        <title>Evolutionary Origins and Diversification of the Mycorrhizal Mutualists.</title>
        <authorList>
            <consortium name="DOE Joint Genome Institute"/>
            <consortium name="Mycorrhizal Genomics Consortium"/>
            <person name="Kohler A."/>
            <person name="Kuo A."/>
            <person name="Nagy L.G."/>
            <person name="Floudas D."/>
            <person name="Copeland A."/>
            <person name="Barry K.W."/>
            <person name="Cichocki N."/>
            <person name="Veneault-Fourrey C."/>
            <person name="LaButti K."/>
            <person name="Lindquist E.A."/>
            <person name="Lipzen A."/>
            <person name="Lundell T."/>
            <person name="Morin E."/>
            <person name="Murat C."/>
            <person name="Riley R."/>
            <person name="Ohm R."/>
            <person name="Sun H."/>
            <person name="Tunlid A."/>
            <person name="Henrissat B."/>
            <person name="Grigoriev I.V."/>
            <person name="Hibbett D.S."/>
            <person name="Martin F."/>
        </authorList>
    </citation>
    <scope>NUCLEOTIDE SEQUENCE [LARGE SCALE GENOMIC DNA]</scope>
    <source>
        <strain evidence="4">F 1598</strain>
    </source>
</reference>
<evidence type="ECO:0000313" key="3">
    <source>
        <dbReference type="EMBL" id="KIM73268.1"/>
    </source>
</evidence>
<dbReference type="CDD" id="cd02440">
    <property type="entry name" value="AdoMet_MTases"/>
    <property type="match status" value="1"/>
</dbReference>
<dbReference type="OrthoDB" id="2013972at2759"/>
<dbReference type="STRING" id="765440.A0A0C3AHI0"/>
<dbReference type="AlphaFoldDB" id="A0A0C3AHI0"/>
<organism evidence="3 4">
    <name type="scientific">Piloderma croceum (strain F 1598)</name>
    <dbReference type="NCBI Taxonomy" id="765440"/>
    <lineage>
        <taxon>Eukaryota</taxon>
        <taxon>Fungi</taxon>
        <taxon>Dikarya</taxon>
        <taxon>Basidiomycota</taxon>
        <taxon>Agaricomycotina</taxon>
        <taxon>Agaricomycetes</taxon>
        <taxon>Agaricomycetidae</taxon>
        <taxon>Atheliales</taxon>
        <taxon>Atheliaceae</taxon>
        <taxon>Piloderma</taxon>
    </lineage>
</organism>
<name>A0A0C3AHI0_PILCF</name>
<dbReference type="InterPro" id="IPR029063">
    <property type="entry name" value="SAM-dependent_MTases_sf"/>
</dbReference>